<geneLocation type="plastid" evidence="1"/>
<evidence type="ECO:0000313" key="1">
    <source>
        <dbReference type="EMBL" id="AOL58134.1"/>
    </source>
</evidence>
<reference evidence="1" key="1">
    <citation type="journal article" date="2016" name="Mitochondrial DNA Part B Resour">
        <title>Organellar genome analysis of the heteromorphic red alga Mastocarpus papillatus (Phyllophoraceae, Rhodophyta).</title>
        <authorList>
            <person name="Hughey J.R."/>
            <person name="Mumford T.F."/>
            <person name="Navarrete-Fernandez T.M."/>
            <person name="Huber S.R."/>
            <person name="Freese J.M."/>
            <person name="Murray E.M.C."/>
            <person name="Sissini M.N."/>
            <person name="Gentilhomme A."/>
        </authorList>
    </citation>
    <scope>NUCLEOTIDE SEQUENCE</scope>
</reference>
<name>A0A342RZI8_9FLOR</name>
<keyword evidence="1" id="KW-0934">Plastid</keyword>
<accession>A0A342RZI8</accession>
<protein>
    <submittedName>
        <fullName evidence="1">Conserved hypothetical plastid protein</fullName>
    </submittedName>
</protein>
<dbReference type="EMBL" id="KX525588">
    <property type="protein sequence ID" value="AOL58134.1"/>
    <property type="molecule type" value="Genomic_DNA"/>
</dbReference>
<proteinExistence type="predicted"/>
<organism evidence="1">
    <name type="scientific">Mastocarpus papillatus</name>
    <dbReference type="NCBI Taxonomy" id="31436"/>
    <lineage>
        <taxon>Eukaryota</taxon>
        <taxon>Rhodophyta</taxon>
        <taxon>Florideophyceae</taxon>
        <taxon>Rhodymeniophycidae</taxon>
        <taxon>Gigartinales</taxon>
        <taxon>Phyllophoraceae</taxon>
        <taxon>Mastocarpus</taxon>
    </lineage>
</organism>
<dbReference type="RefSeq" id="YP_009295650.1">
    <property type="nucleotide sequence ID" value="NC_031167.1"/>
</dbReference>
<sequence length="63" mass="7429">MILRKNVKIKEINSKTNLKIVHYLCKTGTIIGKKRISSDYSVPIIEFKDYTRIWMLSKELESI</sequence>
<dbReference type="GeneID" id="29072109"/>
<dbReference type="AlphaFoldDB" id="A0A342RZI8"/>
<gene>
    <name evidence="1" type="primary">ycf86</name>
</gene>